<evidence type="ECO:0000313" key="2">
    <source>
        <dbReference type="Proteomes" id="UP001498476"/>
    </source>
</evidence>
<reference evidence="1 2" key="1">
    <citation type="journal article" date="2025" name="Microbiol. Resour. Announc.">
        <title>Draft genome sequences for Neonectria magnoliae and Neonectria punicea, canker pathogens of Liriodendron tulipifera and Acer saccharum in West Virginia.</title>
        <authorList>
            <person name="Petronek H.M."/>
            <person name="Kasson M.T."/>
            <person name="Metheny A.M."/>
            <person name="Stauder C.M."/>
            <person name="Lovett B."/>
            <person name="Lynch S.C."/>
            <person name="Garnas J.R."/>
            <person name="Kasson L.R."/>
            <person name="Stajich J.E."/>
        </authorList>
    </citation>
    <scope>NUCLEOTIDE SEQUENCE [LARGE SCALE GENOMIC DNA]</scope>
    <source>
        <strain evidence="1 2">NRRL 64653</strain>
    </source>
</reference>
<dbReference type="Proteomes" id="UP001498476">
    <property type="component" value="Unassembled WGS sequence"/>
</dbReference>
<dbReference type="EMBL" id="JAZAVJ010000109">
    <property type="protein sequence ID" value="KAK7414189.1"/>
    <property type="molecule type" value="Genomic_DNA"/>
</dbReference>
<evidence type="ECO:0000313" key="1">
    <source>
        <dbReference type="EMBL" id="KAK7414189.1"/>
    </source>
</evidence>
<accession>A0ABR1GZC3</accession>
<comment type="caution">
    <text evidence="1">The sequence shown here is derived from an EMBL/GenBank/DDBJ whole genome shotgun (WGS) entry which is preliminary data.</text>
</comment>
<keyword evidence="2" id="KW-1185">Reference proteome</keyword>
<organism evidence="1 2">
    <name type="scientific">Neonectria punicea</name>
    <dbReference type="NCBI Taxonomy" id="979145"/>
    <lineage>
        <taxon>Eukaryota</taxon>
        <taxon>Fungi</taxon>
        <taxon>Dikarya</taxon>
        <taxon>Ascomycota</taxon>
        <taxon>Pezizomycotina</taxon>
        <taxon>Sordariomycetes</taxon>
        <taxon>Hypocreomycetidae</taxon>
        <taxon>Hypocreales</taxon>
        <taxon>Nectriaceae</taxon>
        <taxon>Neonectria</taxon>
    </lineage>
</organism>
<name>A0ABR1GZC3_9HYPO</name>
<proteinExistence type="predicted"/>
<gene>
    <name evidence="1" type="ORF">QQX98_006975</name>
</gene>
<protein>
    <submittedName>
        <fullName evidence="1">Uncharacterized protein</fullName>
    </submittedName>
</protein>
<sequence length="269" mass="29909">MASRDERILEAIRNLNALRPAEKLDCTATLHGDAFIIEVQCGMDNQALTPRMTFTVRPATVEGHFVSDRKVKHGAESLIHKDPLYAVADPAAAEAYYRQLVDGFEISCIEGYPVGKKASELGLSASKLSETLFAWVKLTFFACARHGTAFLLGHDNRLGMTPLDPELRQLDFLYFAPRLACAQLDGIIAPVMEEYQRSVLALKPTEEELPFILGLLTWFHGELTERDVSRREQAHGKGSPRTVATRKWQDDMLARVAALKAAMELPVEG</sequence>